<feature type="non-terminal residue" evidence="1">
    <location>
        <position position="1"/>
    </location>
</feature>
<keyword evidence="2" id="KW-1185">Reference proteome</keyword>
<sequence length="80" mass="9119">NISNQRFSKQAIQLMRSILTTKSSKEVQLILNKISLTDEARIEINPKIWYIVGKTTNIAESAHADINHNEKELSLINTIK</sequence>
<organism evidence="1 2">
    <name type="scientific">Gigaspora margarita</name>
    <dbReference type="NCBI Taxonomy" id="4874"/>
    <lineage>
        <taxon>Eukaryota</taxon>
        <taxon>Fungi</taxon>
        <taxon>Fungi incertae sedis</taxon>
        <taxon>Mucoromycota</taxon>
        <taxon>Glomeromycotina</taxon>
        <taxon>Glomeromycetes</taxon>
        <taxon>Diversisporales</taxon>
        <taxon>Gigasporaceae</taxon>
        <taxon>Gigaspora</taxon>
    </lineage>
</organism>
<dbReference type="Proteomes" id="UP000789901">
    <property type="component" value="Unassembled WGS sequence"/>
</dbReference>
<name>A0ABN7WWU9_GIGMA</name>
<feature type="non-terminal residue" evidence="1">
    <location>
        <position position="80"/>
    </location>
</feature>
<evidence type="ECO:0000313" key="1">
    <source>
        <dbReference type="EMBL" id="CAG8842353.1"/>
    </source>
</evidence>
<protein>
    <submittedName>
        <fullName evidence="1">33861_t:CDS:1</fullName>
    </submittedName>
</protein>
<reference evidence="1 2" key="1">
    <citation type="submission" date="2021-06" db="EMBL/GenBank/DDBJ databases">
        <authorList>
            <person name="Kallberg Y."/>
            <person name="Tangrot J."/>
            <person name="Rosling A."/>
        </authorList>
    </citation>
    <scope>NUCLEOTIDE SEQUENCE [LARGE SCALE GENOMIC DNA]</scope>
    <source>
        <strain evidence="1 2">120-4 pot B 10/14</strain>
    </source>
</reference>
<evidence type="ECO:0000313" key="2">
    <source>
        <dbReference type="Proteomes" id="UP000789901"/>
    </source>
</evidence>
<accession>A0ABN7WWU9</accession>
<proteinExistence type="predicted"/>
<gene>
    <name evidence="1" type="ORF">GMARGA_LOCUS35937</name>
</gene>
<dbReference type="EMBL" id="CAJVQB010068743">
    <property type="protein sequence ID" value="CAG8842353.1"/>
    <property type="molecule type" value="Genomic_DNA"/>
</dbReference>
<comment type="caution">
    <text evidence="1">The sequence shown here is derived from an EMBL/GenBank/DDBJ whole genome shotgun (WGS) entry which is preliminary data.</text>
</comment>